<keyword evidence="2" id="KW-0472">Membrane</keyword>
<protein>
    <submittedName>
        <fullName evidence="3">Serine endopeptidase</fullName>
    </submittedName>
</protein>
<comment type="caution">
    <text evidence="3">The sequence shown here is derived from an EMBL/GenBank/DDBJ whole genome shotgun (WGS) entry which is preliminary data.</text>
</comment>
<evidence type="ECO:0000256" key="2">
    <source>
        <dbReference type="SAM" id="Phobius"/>
    </source>
</evidence>
<keyword evidence="2" id="KW-0812">Transmembrane</keyword>
<dbReference type="EMBL" id="DXHP01000137">
    <property type="protein sequence ID" value="HIW06923.1"/>
    <property type="molecule type" value="Genomic_DNA"/>
</dbReference>
<dbReference type="AlphaFoldDB" id="A0A9D1Q5L7"/>
<reference evidence="3" key="1">
    <citation type="journal article" date="2021" name="PeerJ">
        <title>Extensive microbial diversity within the chicken gut microbiome revealed by metagenomics and culture.</title>
        <authorList>
            <person name="Gilroy R."/>
            <person name="Ravi A."/>
            <person name="Getino M."/>
            <person name="Pursley I."/>
            <person name="Horton D.L."/>
            <person name="Alikhan N.F."/>
            <person name="Baker D."/>
            <person name="Gharbi K."/>
            <person name="Hall N."/>
            <person name="Watson M."/>
            <person name="Adriaenssens E.M."/>
            <person name="Foster-Nyarko E."/>
            <person name="Jarju S."/>
            <person name="Secka A."/>
            <person name="Antonio M."/>
            <person name="Oren A."/>
            <person name="Chaudhuri R.R."/>
            <person name="La Ragione R."/>
            <person name="Hildebrand F."/>
            <person name="Pallen M.J."/>
        </authorList>
    </citation>
    <scope>NUCLEOTIDE SEQUENCE</scope>
    <source>
        <strain evidence="3">CHK160-9182</strain>
    </source>
</reference>
<name>A0A9D1Q5L7_9GAMM</name>
<organism evidence="3 4">
    <name type="scientific">Candidatus Ignatzschineria merdigallinarum</name>
    <dbReference type="NCBI Taxonomy" id="2838621"/>
    <lineage>
        <taxon>Bacteria</taxon>
        <taxon>Pseudomonadati</taxon>
        <taxon>Pseudomonadota</taxon>
        <taxon>Gammaproteobacteria</taxon>
        <taxon>Cardiobacteriales</taxon>
        <taxon>Ignatzschineriaceae</taxon>
        <taxon>Ignatzschineria</taxon>
    </lineage>
</organism>
<feature type="transmembrane region" description="Helical" evidence="2">
    <location>
        <begin position="12"/>
        <end position="35"/>
    </location>
</feature>
<feature type="transmembrane region" description="Helical" evidence="2">
    <location>
        <begin position="237"/>
        <end position="255"/>
    </location>
</feature>
<accession>A0A9D1Q5L7</accession>
<keyword evidence="2" id="KW-1133">Transmembrane helix</keyword>
<reference evidence="3" key="2">
    <citation type="submission" date="2021-04" db="EMBL/GenBank/DDBJ databases">
        <authorList>
            <person name="Gilroy R."/>
        </authorList>
    </citation>
    <scope>NUCLEOTIDE SEQUENCE</scope>
    <source>
        <strain evidence="3">CHK160-9182</strain>
    </source>
</reference>
<gene>
    <name evidence="3" type="ORF">H9889_06310</name>
</gene>
<dbReference type="Proteomes" id="UP000823934">
    <property type="component" value="Unassembled WGS sequence"/>
</dbReference>
<evidence type="ECO:0000256" key="1">
    <source>
        <dbReference type="SAM" id="Coils"/>
    </source>
</evidence>
<feature type="transmembrane region" description="Helical" evidence="2">
    <location>
        <begin position="213"/>
        <end position="231"/>
    </location>
</feature>
<evidence type="ECO:0000313" key="4">
    <source>
        <dbReference type="Proteomes" id="UP000823934"/>
    </source>
</evidence>
<feature type="transmembrane region" description="Helical" evidence="2">
    <location>
        <begin position="182"/>
        <end position="201"/>
    </location>
</feature>
<feature type="coiled-coil region" evidence="1">
    <location>
        <begin position="117"/>
        <end position="165"/>
    </location>
</feature>
<sequence>MGQSRRRTEKWFNRLLWIIAVIFAGFLIGLGGKIIGDLPLMSESLYIESFYQQPQYRDAEKALSTKIAERNQLSDQSEMLQETIALEKLTYQNDRDVFENWLKTRTVTLDPERDQELIARTEHLEKLKNRLSQLEGENSALQMRYREEQAAASEIRQEIHQLEMQGQDAFYSALKTQQLQEFLIRLLLTLPLLLISAYLFAKRRKGKYWPFSWGFIFFSLFAFFFELVPYLPSYGGYVRFGVGIIVTAAGGYYAIRGFNRYRERQKAEEAIGDNERRKMLNYSFVLQRIDKSLCPSCERGINYRNPAIDFCPHCGITLFKRCPQCHVRKNAFLNYCISCGTKEDNGVVNE</sequence>
<evidence type="ECO:0000313" key="3">
    <source>
        <dbReference type="EMBL" id="HIW06923.1"/>
    </source>
</evidence>
<proteinExistence type="predicted"/>
<keyword evidence="1" id="KW-0175">Coiled coil</keyword>